<sequence length="167" mass="17497">MVAVPICTPAMQYGATAEMHPLPAPIPPQSQQQCVVAMLVPAGQFPYAATQPSMMCQAEKFGPQVALGPPVPQEIMHPNVQMTPVLKPFHAPGVGSSTCSEDEHGAAARELPSPPDTASEAEHHEGLAKLSTSAARRLRRKRASQRATQGAAPKPWAGTGPVAVGRV</sequence>
<feature type="region of interest" description="Disordered" evidence="1">
    <location>
        <begin position="90"/>
        <end position="167"/>
    </location>
</feature>
<reference evidence="2" key="1">
    <citation type="submission" date="2021-02" db="EMBL/GenBank/DDBJ databases">
        <authorList>
            <person name="Dougan E. K."/>
            <person name="Rhodes N."/>
            <person name="Thang M."/>
            <person name="Chan C."/>
        </authorList>
    </citation>
    <scope>NUCLEOTIDE SEQUENCE</scope>
</reference>
<name>A0A813A7D3_9DINO</name>
<comment type="caution">
    <text evidence="2">The sequence shown here is derived from an EMBL/GenBank/DDBJ whole genome shotgun (WGS) entry which is preliminary data.</text>
</comment>
<dbReference type="OrthoDB" id="10336802at2759"/>
<proteinExistence type="predicted"/>
<organism evidence="2 3">
    <name type="scientific">Symbiodinium necroappetens</name>
    <dbReference type="NCBI Taxonomy" id="1628268"/>
    <lineage>
        <taxon>Eukaryota</taxon>
        <taxon>Sar</taxon>
        <taxon>Alveolata</taxon>
        <taxon>Dinophyceae</taxon>
        <taxon>Suessiales</taxon>
        <taxon>Symbiodiniaceae</taxon>
        <taxon>Symbiodinium</taxon>
    </lineage>
</organism>
<feature type="non-terminal residue" evidence="2">
    <location>
        <position position="167"/>
    </location>
</feature>
<dbReference type="Proteomes" id="UP000601435">
    <property type="component" value="Unassembled WGS sequence"/>
</dbReference>
<evidence type="ECO:0000313" key="3">
    <source>
        <dbReference type="Proteomes" id="UP000601435"/>
    </source>
</evidence>
<dbReference type="EMBL" id="CAJNJA010055042">
    <property type="protein sequence ID" value="CAE7854359.1"/>
    <property type="molecule type" value="Genomic_DNA"/>
</dbReference>
<gene>
    <name evidence="2" type="ORF">SNEC2469_LOCUS26731</name>
</gene>
<protein>
    <submittedName>
        <fullName evidence="2">Uncharacterized protein</fullName>
    </submittedName>
</protein>
<evidence type="ECO:0000313" key="2">
    <source>
        <dbReference type="EMBL" id="CAE7854359.1"/>
    </source>
</evidence>
<evidence type="ECO:0000256" key="1">
    <source>
        <dbReference type="SAM" id="MobiDB-lite"/>
    </source>
</evidence>
<keyword evidence="3" id="KW-1185">Reference proteome</keyword>
<accession>A0A813A7D3</accession>
<dbReference type="AlphaFoldDB" id="A0A813A7D3"/>